<evidence type="ECO:0000313" key="3">
    <source>
        <dbReference type="Proteomes" id="UP001565368"/>
    </source>
</evidence>
<evidence type="ECO:0000313" key="2">
    <source>
        <dbReference type="EMBL" id="KAL1406190.1"/>
    </source>
</evidence>
<accession>A0ABR3PUY1</accession>
<feature type="compositionally biased region" description="Acidic residues" evidence="1">
    <location>
        <begin position="203"/>
        <end position="218"/>
    </location>
</feature>
<comment type="caution">
    <text evidence="2">The sequence shown here is derived from an EMBL/GenBank/DDBJ whole genome shotgun (WGS) entry which is preliminary data.</text>
</comment>
<name>A0ABR3PUY1_9TREE</name>
<organism evidence="2 3">
    <name type="scientific">Vanrija albida</name>
    <dbReference type="NCBI Taxonomy" id="181172"/>
    <lineage>
        <taxon>Eukaryota</taxon>
        <taxon>Fungi</taxon>
        <taxon>Dikarya</taxon>
        <taxon>Basidiomycota</taxon>
        <taxon>Agaricomycotina</taxon>
        <taxon>Tremellomycetes</taxon>
        <taxon>Trichosporonales</taxon>
        <taxon>Trichosporonaceae</taxon>
        <taxon>Vanrija</taxon>
    </lineage>
</organism>
<keyword evidence="3" id="KW-1185">Reference proteome</keyword>
<feature type="region of interest" description="Disordered" evidence="1">
    <location>
        <begin position="163"/>
        <end position="218"/>
    </location>
</feature>
<dbReference type="Proteomes" id="UP001565368">
    <property type="component" value="Unassembled WGS sequence"/>
</dbReference>
<feature type="region of interest" description="Disordered" evidence="1">
    <location>
        <begin position="1"/>
        <end position="41"/>
    </location>
</feature>
<sequence>MAARQYDVFNPSALPTASLGRRGLRPAPRAGGLDAADAKRTPDAELDRVYDEWNVRIDKEVKAVASGLGELVALADISPNPHPDADTLPPLHLKLKTAALIRAAQTLRDTAHELRLALLLGEDSLAAMRRDAEAAALRREADQLRRAVAAEFAGMRGGADGAVFGEGEGGGKELEGVVDADDGAEGEKPDAPAPAPDAQMDVDAADDDDDEDDFEEVA</sequence>
<reference evidence="2 3" key="1">
    <citation type="submission" date="2023-08" db="EMBL/GenBank/DDBJ databases">
        <title>Annotated Genome Sequence of Vanrija albida AlHP1.</title>
        <authorList>
            <person name="Herzog R."/>
        </authorList>
    </citation>
    <scope>NUCLEOTIDE SEQUENCE [LARGE SCALE GENOMIC DNA]</scope>
    <source>
        <strain evidence="2 3">AlHP1</strain>
    </source>
</reference>
<dbReference type="GeneID" id="95988922"/>
<protein>
    <recommendedName>
        <fullName evidence="4">Mediator of RNA polymerase II transcription subunit 11</fullName>
    </recommendedName>
</protein>
<feature type="compositionally biased region" description="Low complexity" evidence="1">
    <location>
        <begin position="19"/>
        <end position="33"/>
    </location>
</feature>
<dbReference type="EMBL" id="JBBXJM010000006">
    <property type="protein sequence ID" value="KAL1406190.1"/>
    <property type="molecule type" value="Genomic_DNA"/>
</dbReference>
<evidence type="ECO:0008006" key="4">
    <source>
        <dbReference type="Google" id="ProtNLM"/>
    </source>
</evidence>
<proteinExistence type="predicted"/>
<dbReference type="RefSeq" id="XP_069206134.1">
    <property type="nucleotide sequence ID" value="XM_069356293.1"/>
</dbReference>
<evidence type="ECO:0000256" key="1">
    <source>
        <dbReference type="SAM" id="MobiDB-lite"/>
    </source>
</evidence>
<gene>
    <name evidence="2" type="ORF">Q8F55_007879</name>
</gene>